<evidence type="ECO:0000313" key="5">
    <source>
        <dbReference type="EMBL" id="KAK9827186.1"/>
    </source>
</evidence>
<dbReference type="Gene3D" id="1.10.220.160">
    <property type="match status" value="1"/>
</dbReference>
<evidence type="ECO:0000256" key="4">
    <source>
        <dbReference type="SAM" id="MobiDB-lite"/>
    </source>
</evidence>
<keyword evidence="6" id="KW-1185">Reference proteome</keyword>
<evidence type="ECO:0000313" key="6">
    <source>
        <dbReference type="Proteomes" id="UP001438707"/>
    </source>
</evidence>
<feature type="compositionally biased region" description="Polar residues" evidence="4">
    <location>
        <begin position="470"/>
        <end position="483"/>
    </location>
</feature>
<dbReference type="Gene3D" id="2.170.270.10">
    <property type="entry name" value="SET domain"/>
    <property type="match status" value="2"/>
</dbReference>
<dbReference type="GO" id="GO:0032259">
    <property type="term" value="P:methylation"/>
    <property type="evidence" value="ECO:0007669"/>
    <property type="project" value="UniProtKB-KW"/>
</dbReference>
<keyword evidence="1" id="KW-0489">Methyltransferase</keyword>
<dbReference type="SUPFAM" id="SSF48452">
    <property type="entry name" value="TPR-like"/>
    <property type="match status" value="1"/>
</dbReference>
<dbReference type="InterPro" id="IPR046341">
    <property type="entry name" value="SET_dom_sf"/>
</dbReference>
<evidence type="ECO:0000256" key="2">
    <source>
        <dbReference type="ARBA" id="ARBA00022679"/>
    </source>
</evidence>
<organism evidence="5 6">
    <name type="scientific">Apatococcus lobatus</name>
    <dbReference type="NCBI Taxonomy" id="904363"/>
    <lineage>
        <taxon>Eukaryota</taxon>
        <taxon>Viridiplantae</taxon>
        <taxon>Chlorophyta</taxon>
        <taxon>core chlorophytes</taxon>
        <taxon>Trebouxiophyceae</taxon>
        <taxon>Chlorellales</taxon>
        <taxon>Chlorellaceae</taxon>
        <taxon>Apatococcus</taxon>
    </lineage>
</organism>
<evidence type="ECO:0000256" key="1">
    <source>
        <dbReference type="ARBA" id="ARBA00022603"/>
    </source>
</evidence>
<dbReference type="EMBL" id="JALJOS010000019">
    <property type="protein sequence ID" value="KAK9827186.1"/>
    <property type="molecule type" value="Genomic_DNA"/>
</dbReference>
<dbReference type="SUPFAM" id="SSF82199">
    <property type="entry name" value="SET domain"/>
    <property type="match status" value="1"/>
</dbReference>
<dbReference type="Gene3D" id="6.10.140.2220">
    <property type="match status" value="1"/>
</dbReference>
<dbReference type="GO" id="GO:0005634">
    <property type="term" value="C:nucleus"/>
    <property type="evidence" value="ECO:0007669"/>
    <property type="project" value="TreeGrafter"/>
</dbReference>
<evidence type="ECO:0008006" key="7">
    <source>
        <dbReference type="Google" id="ProtNLM"/>
    </source>
</evidence>
<dbReference type="Proteomes" id="UP001438707">
    <property type="component" value="Unassembled WGS sequence"/>
</dbReference>
<dbReference type="InterPro" id="IPR011990">
    <property type="entry name" value="TPR-like_helical_dom_sf"/>
</dbReference>
<evidence type="ECO:0000256" key="3">
    <source>
        <dbReference type="ARBA" id="ARBA00022691"/>
    </source>
</evidence>
<feature type="region of interest" description="Disordered" evidence="4">
    <location>
        <begin position="436"/>
        <end position="485"/>
    </location>
</feature>
<gene>
    <name evidence="5" type="ORF">WJX74_009515</name>
</gene>
<dbReference type="InterPro" id="IPR052097">
    <property type="entry name" value="SET-MYND_domain_protein"/>
</dbReference>
<sequence length="953" mass="102635">MAAACSDLRNQILQSSAAAVFDDRDPTAAAQTVLAVLQQQQRFLTLISSQLCALDVQGAGSSNNKAVEEHERGSRFFKSGAYKDAVVHYTASLQQLDQTESQSSHEKTAQLLLNRSLCLLRLRPPQVSLALQDCHQVIQCRQDDPKAFYRRACAHQALRQFPEALRDALASQELYSSTSKPVPHDVTKLVAKLQSEVAACNSDIASKLQHVQCRGPSGASTITAIQNGPENASHAEEPAAAALHLTHKSIEGRHLQAAVSVSKGALLFHEDPVSAVLLKPHRKERCHRCFRQLHELYRVACTRCPQALYCSHACSAADRHHGSAASPECGLPWPALLPEHALLASRLALAAIQDSQSGQLIGGLQHHFHCMEREHKADLVVLACLLHACHLWHHRNACPTQTSLNLLRNHDPASNTAPLHATESNLAAEIVGRTAGGLSEGSKSSQSQQPSRPSPPLDPAHSRNGPPTAVATTSTSDSPQEQPGTALVPAVAAGSQPRRPNEQHPVLMPQCLPMLASNVEQDPATATLPARDPVACQLQQLEAEQQRAPDALHGGLRSDAESCRQSSWLCDGVPSAGFLLQILCLLEANGLAVVGSEHAGPQDRIALALYPTASMMNHACAPNLALQFAGRSLTARAIQDLQPGTALRHCYGPQVGECVTALRQQQLSEQYNFSCTCSACTHPELAFREACQVGLRCPQPPVEAGTAPPAATTSKQSMDGGLGREPGKTHQEAECCGGPIIPKHELAQGIHSLQVGRLEGTATCFRCKHQLSASAEHDAARQLLHAVALEEQAACLLQPHSDSASIAASTGRADAAWHHQPPRASDEDIQHGCQLLQRCLEIRQLLLHPRNELLGRTFHRLAAAHSMHTGALHQERAVAYCWKACQMVNHAYGENSTAAAFQQAELAMLMAPCTFSKALAMARAVYAVLKLHFADSNNATMQRLLTIFPGMLE</sequence>
<feature type="region of interest" description="Disordered" evidence="4">
    <location>
        <begin position="703"/>
        <end position="729"/>
    </location>
</feature>
<feature type="compositionally biased region" description="Low complexity" evidence="4">
    <location>
        <begin position="442"/>
        <end position="451"/>
    </location>
</feature>
<keyword evidence="3" id="KW-0949">S-adenosyl-L-methionine</keyword>
<dbReference type="GO" id="GO:0042826">
    <property type="term" value="F:histone deacetylase binding"/>
    <property type="evidence" value="ECO:0007669"/>
    <property type="project" value="TreeGrafter"/>
</dbReference>
<reference evidence="5 6" key="1">
    <citation type="journal article" date="2024" name="Nat. Commun.">
        <title>Phylogenomics reveals the evolutionary origins of lichenization in chlorophyte algae.</title>
        <authorList>
            <person name="Puginier C."/>
            <person name="Libourel C."/>
            <person name="Otte J."/>
            <person name="Skaloud P."/>
            <person name="Haon M."/>
            <person name="Grisel S."/>
            <person name="Petersen M."/>
            <person name="Berrin J.G."/>
            <person name="Delaux P.M."/>
            <person name="Dal Grande F."/>
            <person name="Keller J."/>
        </authorList>
    </citation>
    <scope>NUCLEOTIDE SEQUENCE [LARGE SCALE GENOMIC DNA]</scope>
    <source>
        <strain evidence="5 6">SAG 2145</strain>
    </source>
</reference>
<dbReference type="AlphaFoldDB" id="A0AAW1R0H5"/>
<proteinExistence type="predicted"/>
<dbReference type="PANTHER" id="PTHR46165">
    <property type="entry name" value="SET AND MYND DOMAIN-CONTAINING PROTEIN 4"/>
    <property type="match status" value="1"/>
</dbReference>
<accession>A0AAW1R0H5</accession>
<dbReference type="PANTHER" id="PTHR46165:SF2">
    <property type="entry name" value="SET AND MYND DOMAIN-CONTAINING PROTEIN 4"/>
    <property type="match status" value="1"/>
</dbReference>
<dbReference type="Gene3D" id="1.25.40.10">
    <property type="entry name" value="Tetratricopeptide repeat domain"/>
    <property type="match status" value="2"/>
</dbReference>
<name>A0AAW1R0H5_9CHLO</name>
<dbReference type="GO" id="GO:0008168">
    <property type="term" value="F:methyltransferase activity"/>
    <property type="evidence" value="ECO:0007669"/>
    <property type="project" value="UniProtKB-KW"/>
</dbReference>
<comment type="caution">
    <text evidence="5">The sequence shown here is derived from an EMBL/GenBank/DDBJ whole genome shotgun (WGS) entry which is preliminary data.</text>
</comment>
<protein>
    <recommendedName>
        <fullName evidence="7">SET and MYND domain-containing protein 4</fullName>
    </recommendedName>
</protein>
<keyword evidence="2" id="KW-0808">Transferase</keyword>
<dbReference type="GO" id="GO:0005737">
    <property type="term" value="C:cytoplasm"/>
    <property type="evidence" value="ECO:0007669"/>
    <property type="project" value="TreeGrafter"/>
</dbReference>